<accession>A0A5B7DDI1</accession>
<keyword evidence="2" id="KW-1185">Reference proteome</keyword>
<dbReference type="AlphaFoldDB" id="A0A5B7DDI1"/>
<reference evidence="1 2" key="1">
    <citation type="submission" date="2019-05" db="EMBL/GenBank/DDBJ databases">
        <title>Another draft genome of Portunus trituberculatus and its Hox gene families provides insights of decapod evolution.</title>
        <authorList>
            <person name="Jeong J.-H."/>
            <person name="Song I."/>
            <person name="Kim S."/>
            <person name="Choi T."/>
            <person name="Kim D."/>
            <person name="Ryu S."/>
            <person name="Kim W."/>
        </authorList>
    </citation>
    <scope>NUCLEOTIDE SEQUENCE [LARGE SCALE GENOMIC DNA]</scope>
    <source>
        <tissue evidence="1">Muscle</tissue>
    </source>
</reference>
<dbReference type="EMBL" id="VSRR010000773">
    <property type="protein sequence ID" value="MPC19472.1"/>
    <property type="molecule type" value="Genomic_DNA"/>
</dbReference>
<gene>
    <name evidence="1" type="ORF">E2C01_012388</name>
</gene>
<evidence type="ECO:0000313" key="2">
    <source>
        <dbReference type="Proteomes" id="UP000324222"/>
    </source>
</evidence>
<dbReference type="Proteomes" id="UP000324222">
    <property type="component" value="Unassembled WGS sequence"/>
</dbReference>
<evidence type="ECO:0000313" key="1">
    <source>
        <dbReference type="EMBL" id="MPC19472.1"/>
    </source>
</evidence>
<sequence length="184" mass="20135">MNETARIRNVTSPAFVTILGAKVKLIVLRVIRGDLRVGGVRGSNRFLSRATVRLNVLRRIATHVNLTLPPIPTALPVCVVAAFSSQASFDGKGGLIPRSLNHTSGFVWELFCPLAAVLRVTLSRVHVTEPPRLRTAIHTPLPALFPVVTCVSVLLLLHSALSHVCIGESIFILLDDNWYCNLFK</sequence>
<name>A0A5B7DDI1_PORTR</name>
<organism evidence="1 2">
    <name type="scientific">Portunus trituberculatus</name>
    <name type="common">Swimming crab</name>
    <name type="synonym">Neptunus trituberculatus</name>
    <dbReference type="NCBI Taxonomy" id="210409"/>
    <lineage>
        <taxon>Eukaryota</taxon>
        <taxon>Metazoa</taxon>
        <taxon>Ecdysozoa</taxon>
        <taxon>Arthropoda</taxon>
        <taxon>Crustacea</taxon>
        <taxon>Multicrustacea</taxon>
        <taxon>Malacostraca</taxon>
        <taxon>Eumalacostraca</taxon>
        <taxon>Eucarida</taxon>
        <taxon>Decapoda</taxon>
        <taxon>Pleocyemata</taxon>
        <taxon>Brachyura</taxon>
        <taxon>Eubrachyura</taxon>
        <taxon>Portunoidea</taxon>
        <taxon>Portunidae</taxon>
        <taxon>Portuninae</taxon>
        <taxon>Portunus</taxon>
    </lineage>
</organism>
<protein>
    <submittedName>
        <fullName evidence="1">Uncharacterized protein</fullName>
    </submittedName>
</protein>
<comment type="caution">
    <text evidence="1">The sequence shown here is derived from an EMBL/GenBank/DDBJ whole genome shotgun (WGS) entry which is preliminary data.</text>
</comment>
<proteinExistence type="predicted"/>